<feature type="domain" description="RNA polymerase sigma factor 70 region 4 type 2" evidence="6">
    <location>
        <begin position="123"/>
        <end position="171"/>
    </location>
</feature>
<dbReference type="AlphaFoldDB" id="A0A4V5P209"/>
<evidence type="ECO:0000313" key="8">
    <source>
        <dbReference type="Proteomes" id="UP000307756"/>
    </source>
</evidence>
<evidence type="ECO:0000313" key="7">
    <source>
        <dbReference type="EMBL" id="TKC19620.1"/>
    </source>
</evidence>
<accession>A0A4V5P209</accession>
<organism evidence="7 8">
    <name type="scientific">Robertmurraya kyonggiensis</name>
    <dbReference type="NCBI Taxonomy" id="1037680"/>
    <lineage>
        <taxon>Bacteria</taxon>
        <taxon>Bacillati</taxon>
        <taxon>Bacillota</taxon>
        <taxon>Bacilli</taxon>
        <taxon>Bacillales</taxon>
        <taxon>Bacillaceae</taxon>
        <taxon>Robertmurraya</taxon>
    </lineage>
</organism>
<keyword evidence="4" id="KW-0804">Transcription</keyword>
<dbReference type="GO" id="GO:0006352">
    <property type="term" value="P:DNA-templated transcription initiation"/>
    <property type="evidence" value="ECO:0007669"/>
    <property type="project" value="InterPro"/>
</dbReference>
<evidence type="ECO:0000256" key="3">
    <source>
        <dbReference type="ARBA" id="ARBA00023082"/>
    </source>
</evidence>
<evidence type="ECO:0000256" key="4">
    <source>
        <dbReference type="ARBA" id="ARBA00023163"/>
    </source>
</evidence>
<feature type="domain" description="RNA polymerase sigma-70 region 2" evidence="5">
    <location>
        <begin position="24"/>
        <end position="85"/>
    </location>
</feature>
<dbReference type="Pfam" id="PF08281">
    <property type="entry name" value="Sigma70_r4_2"/>
    <property type="match status" value="1"/>
</dbReference>
<name>A0A4V5P209_9BACI</name>
<dbReference type="InterPro" id="IPR039425">
    <property type="entry name" value="RNA_pol_sigma-70-like"/>
</dbReference>
<dbReference type="InterPro" id="IPR013325">
    <property type="entry name" value="RNA_pol_sigma_r2"/>
</dbReference>
<dbReference type="InterPro" id="IPR013249">
    <property type="entry name" value="RNA_pol_sigma70_r4_t2"/>
</dbReference>
<comment type="similarity">
    <text evidence="1">Belongs to the sigma-70 factor family. ECF subfamily.</text>
</comment>
<evidence type="ECO:0000259" key="6">
    <source>
        <dbReference type="Pfam" id="PF08281"/>
    </source>
</evidence>
<dbReference type="Gene3D" id="1.10.10.10">
    <property type="entry name" value="Winged helix-like DNA-binding domain superfamily/Winged helix DNA-binding domain"/>
    <property type="match status" value="1"/>
</dbReference>
<dbReference type="InterPro" id="IPR014284">
    <property type="entry name" value="RNA_pol_sigma-70_dom"/>
</dbReference>
<evidence type="ECO:0000256" key="1">
    <source>
        <dbReference type="ARBA" id="ARBA00010641"/>
    </source>
</evidence>
<dbReference type="PANTHER" id="PTHR43133">
    <property type="entry name" value="RNA POLYMERASE ECF-TYPE SIGMA FACTO"/>
    <property type="match status" value="1"/>
</dbReference>
<dbReference type="OrthoDB" id="9794508at2"/>
<evidence type="ECO:0000259" key="5">
    <source>
        <dbReference type="Pfam" id="PF04542"/>
    </source>
</evidence>
<keyword evidence="8" id="KW-1185">Reference proteome</keyword>
<dbReference type="InterPro" id="IPR007627">
    <property type="entry name" value="RNA_pol_sigma70_r2"/>
</dbReference>
<dbReference type="InterPro" id="IPR013324">
    <property type="entry name" value="RNA_pol_sigma_r3/r4-like"/>
</dbReference>
<dbReference type="InterPro" id="IPR036388">
    <property type="entry name" value="WH-like_DNA-bd_sf"/>
</dbReference>
<dbReference type="NCBIfam" id="TIGR02937">
    <property type="entry name" value="sigma70-ECF"/>
    <property type="match status" value="1"/>
</dbReference>
<sequence length="184" mass="21762">MSLKRELDDTYLDDHEWLNQIMNLYGEELTRIAYLYLKEWNLAEDAVQETFVKCFQKRAQFRGDSSQKTWIYTILTNTCKDFLKSAFYKKIVFLGSPHQKSFPATESAENLAIIREREYLICQCVLALPVKYREVIILFYYNSFTIKEISNMLRISEAAVRVRLNRGRGKLEKIFTQGGNLDEW</sequence>
<dbReference type="EMBL" id="SWBM01000001">
    <property type="protein sequence ID" value="TKC19620.1"/>
    <property type="molecule type" value="Genomic_DNA"/>
</dbReference>
<dbReference type="RefSeq" id="WP_136830525.1">
    <property type="nucleotide sequence ID" value="NZ_SWBM01000001.1"/>
</dbReference>
<dbReference type="SUPFAM" id="SSF88659">
    <property type="entry name" value="Sigma3 and sigma4 domains of RNA polymerase sigma factors"/>
    <property type="match status" value="1"/>
</dbReference>
<proteinExistence type="inferred from homology"/>
<dbReference type="GO" id="GO:0016987">
    <property type="term" value="F:sigma factor activity"/>
    <property type="evidence" value="ECO:0007669"/>
    <property type="project" value="UniProtKB-KW"/>
</dbReference>
<protein>
    <submittedName>
        <fullName evidence="7">Sigma-70 family RNA polymerase sigma factor</fullName>
    </submittedName>
</protein>
<keyword evidence="2" id="KW-0805">Transcription regulation</keyword>
<dbReference type="PANTHER" id="PTHR43133:SF60">
    <property type="entry name" value="RNA POLYMERASE SIGMA FACTOR SIGV"/>
    <property type="match status" value="1"/>
</dbReference>
<dbReference type="Proteomes" id="UP000307756">
    <property type="component" value="Unassembled WGS sequence"/>
</dbReference>
<evidence type="ECO:0000256" key="2">
    <source>
        <dbReference type="ARBA" id="ARBA00023015"/>
    </source>
</evidence>
<dbReference type="Pfam" id="PF04542">
    <property type="entry name" value="Sigma70_r2"/>
    <property type="match status" value="1"/>
</dbReference>
<dbReference type="CDD" id="cd06171">
    <property type="entry name" value="Sigma70_r4"/>
    <property type="match status" value="1"/>
</dbReference>
<dbReference type="GO" id="GO:0003677">
    <property type="term" value="F:DNA binding"/>
    <property type="evidence" value="ECO:0007669"/>
    <property type="project" value="InterPro"/>
</dbReference>
<reference evidence="7 8" key="1">
    <citation type="journal article" date="2011" name="J. Microbiol.">
        <title>Bacillus kyonggiensis sp. nov., isolated from soil of a lettuce field.</title>
        <authorList>
            <person name="Dong K."/>
            <person name="Lee S."/>
        </authorList>
    </citation>
    <scope>NUCLEOTIDE SEQUENCE [LARGE SCALE GENOMIC DNA]</scope>
    <source>
        <strain evidence="7 8">NB22</strain>
    </source>
</reference>
<comment type="caution">
    <text evidence="7">The sequence shown here is derived from an EMBL/GenBank/DDBJ whole genome shotgun (WGS) entry which is preliminary data.</text>
</comment>
<dbReference type="SUPFAM" id="SSF88946">
    <property type="entry name" value="Sigma2 domain of RNA polymerase sigma factors"/>
    <property type="match status" value="1"/>
</dbReference>
<keyword evidence="3" id="KW-0731">Sigma factor</keyword>
<dbReference type="Gene3D" id="1.10.1740.10">
    <property type="match status" value="1"/>
</dbReference>
<gene>
    <name evidence="7" type="ORF">FA727_08810</name>
</gene>